<proteinExistence type="predicted"/>
<evidence type="ECO:0000313" key="2">
    <source>
        <dbReference type="Proteomes" id="UP000554482"/>
    </source>
</evidence>
<dbReference type="Proteomes" id="UP000554482">
    <property type="component" value="Unassembled WGS sequence"/>
</dbReference>
<protein>
    <submittedName>
        <fullName evidence="1">Uncharacterized protein</fullName>
    </submittedName>
</protein>
<sequence>MSSNTLTLNCSICHKSLPSSLFIRNQRTNTFYKTCSICREQRNVRRRILRRQRTDASTLPEVLINDGVSSIGNENNMNNIDPQIFGRVMDMETNIRITECTNLGTNTINPDMNIDLVYCNCCKRNCDSNLFTGRIRGKTYKSCSDCRLRDSNRRRPHENRAMINAATRLPLEINTGMKYCAKCKKHCSSESFASELNNSTFTTCIDCRTLDRTRRYPPIFSTTHTDLNIMHPLGIEEDIYDASDDENTNLDENLRVPGDEDVVGEEAIGNDEPIIFISHTDTREYDHHMRARDALPENHDDILNNVQELNNADDNIDPFENASQYLNDENYLTTANNHTNINANEEPITIINDNERRELEEDTTTIPPRRLPQWLAPLPTHRTIP</sequence>
<organism evidence="1 2">
    <name type="scientific">Thalictrum thalictroides</name>
    <name type="common">Rue-anemone</name>
    <name type="synonym">Anemone thalictroides</name>
    <dbReference type="NCBI Taxonomy" id="46969"/>
    <lineage>
        <taxon>Eukaryota</taxon>
        <taxon>Viridiplantae</taxon>
        <taxon>Streptophyta</taxon>
        <taxon>Embryophyta</taxon>
        <taxon>Tracheophyta</taxon>
        <taxon>Spermatophyta</taxon>
        <taxon>Magnoliopsida</taxon>
        <taxon>Ranunculales</taxon>
        <taxon>Ranunculaceae</taxon>
        <taxon>Thalictroideae</taxon>
        <taxon>Thalictrum</taxon>
    </lineage>
</organism>
<accession>A0A7J6WJ52</accession>
<feature type="non-terminal residue" evidence="1">
    <location>
        <position position="1"/>
    </location>
</feature>
<dbReference type="OrthoDB" id="10441453at2759"/>
<evidence type="ECO:0000313" key="1">
    <source>
        <dbReference type="EMBL" id="KAF5196988.1"/>
    </source>
</evidence>
<keyword evidence="2" id="KW-1185">Reference proteome</keyword>
<dbReference type="AlphaFoldDB" id="A0A7J6WJ52"/>
<dbReference type="EMBL" id="JABWDY010015248">
    <property type="protein sequence ID" value="KAF5196988.1"/>
    <property type="molecule type" value="Genomic_DNA"/>
</dbReference>
<comment type="caution">
    <text evidence="1">The sequence shown here is derived from an EMBL/GenBank/DDBJ whole genome shotgun (WGS) entry which is preliminary data.</text>
</comment>
<name>A0A7J6WJ52_THATH</name>
<gene>
    <name evidence="1" type="ORF">FRX31_013425</name>
</gene>
<reference evidence="1 2" key="1">
    <citation type="submission" date="2020-06" db="EMBL/GenBank/DDBJ databases">
        <title>Transcriptomic and genomic resources for Thalictrum thalictroides and T. hernandezii: Facilitating candidate gene discovery in an emerging model plant lineage.</title>
        <authorList>
            <person name="Arias T."/>
            <person name="Riano-Pachon D.M."/>
            <person name="Di Stilio V.S."/>
        </authorList>
    </citation>
    <scope>NUCLEOTIDE SEQUENCE [LARGE SCALE GENOMIC DNA]</scope>
    <source>
        <strain evidence="2">cv. WT478/WT964</strain>
        <tissue evidence="1">Leaves</tissue>
    </source>
</reference>